<name>A0A6J7WPC8_9CAUD</name>
<proteinExistence type="predicted"/>
<protein>
    <submittedName>
        <fullName evidence="2">Uncharacterized protein</fullName>
    </submittedName>
</protein>
<organism evidence="2">
    <name type="scientific">uncultured Caudovirales phage</name>
    <dbReference type="NCBI Taxonomy" id="2100421"/>
    <lineage>
        <taxon>Viruses</taxon>
        <taxon>Duplodnaviria</taxon>
        <taxon>Heunggongvirae</taxon>
        <taxon>Uroviricota</taxon>
        <taxon>Caudoviricetes</taxon>
        <taxon>Peduoviridae</taxon>
        <taxon>Maltschvirus</taxon>
        <taxon>Maltschvirus maltsch</taxon>
    </lineage>
</organism>
<reference evidence="2" key="1">
    <citation type="submission" date="2020-05" db="EMBL/GenBank/DDBJ databases">
        <authorList>
            <person name="Chiriac C."/>
            <person name="Salcher M."/>
            <person name="Ghai R."/>
            <person name="Kavagutti S V."/>
        </authorList>
    </citation>
    <scope>NUCLEOTIDE SEQUENCE</scope>
</reference>
<feature type="region of interest" description="Disordered" evidence="1">
    <location>
        <begin position="34"/>
        <end position="56"/>
    </location>
</feature>
<sequence>MKYLIKNEYLIQLENDELKQRIKEKDDEIKRLRRELETKGSSSEPVQKQDKGNGTR</sequence>
<evidence type="ECO:0000256" key="1">
    <source>
        <dbReference type="SAM" id="MobiDB-lite"/>
    </source>
</evidence>
<gene>
    <name evidence="2" type="ORF">UFOVP216_28</name>
</gene>
<dbReference type="EMBL" id="LR798263">
    <property type="protein sequence ID" value="CAB5218545.1"/>
    <property type="molecule type" value="Genomic_DNA"/>
</dbReference>
<evidence type="ECO:0000313" key="2">
    <source>
        <dbReference type="EMBL" id="CAB5218545.1"/>
    </source>
</evidence>
<feature type="compositionally biased region" description="Basic and acidic residues" evidence="1">
    <location>
        <begin position="47"/>
        <end position="56"/>
    </location>
</feature>
<accession>A0A6J7WPC8</accession>